<evidence type="ECO:0000313" key="3">
    <source>
        <dbReference type="Proteomes" id="UP000321638"/>
    </source>
</evidence>
<dbReference type="Proteomes" id="UP000321638">
    <property type="component" value="Unassembled WGS sequence"/>
</dbReference>
<accession>A0A5C8P7G5</accession>
<organism evidence="2 3">
    <name type="scientific">Vineibacter terrae</name>
    <dbReference type="NCBI Taxonomy" id="2586908"/>
    <lineage>
        <taxon>Bacteria</taxon>
        <taxon>Pseudomonadati</taxon>
        <taxon>Pseudomonadota</taxon>
        <taxon>Alphaproteobacteria</taxon>
        <taxon>Hyphomicrobiales</taxon>
        <taxon>Vineibacter</taxon>
    </lineage>
</organism>
<keyword evidence="3" id="KW-1185">Reference proteome</keyword>
<dbReference type="Gene3D" id="3.30.1540.10">
    <property type="entry name" value="formyl-coa transferase, domain 3"/>
    <property type="match status" value="1"/>
</dbReference>
<gene>
    <name evidence="2" type="ORF">FHP25_37965</name>
</gene>
<dbReference type="InterPro" id="IPR050483">
    <property type="entry name" value="CoA-transferase_III_domain"/>
</dbReference>
<dbReference type="EC" id="2.8.3.16" evidence="2"/>
<dbReference type="EMBL" id="VDUZ01000075">
    <property type="protein sequence ID" value="TXL69655.1"/>
    <property type="molecule type" value="Genomic_DNA"/>
</dbReference>
<name>A0A5C8P7G5_9HYPH</name>
<dbReference type="PANTHER" id="PTHR48207:SF3">
    <property type="entry name" value="SUCCINATE--HYDROXYMETHYLGLUTARATE COA-TRANSFERASE"/>
    <property type="match status" value="1"/>
</dbReference>
<reference evidence="2 3" key="1">
    <citation type="submission" date="2019-06" db="EMBL/GenBank/DDBJ databases">
        <title>New taxonomy in bacterial strain CC-CFT640, isolated from vineyard.</title>
        <authorList>
            <person name="Lin S.-Y."/>
            <person name="Tsai C.-F."/>
            <person name="Young C.-C."/>
        </authorList>
    </citation>
    <scope>NUCLEOTIDE SEQUENCE [LARGE SCALE GENOMIC DNA]</scope>
    <source>
        <strain evidence="2 3">CC-CFT640</strain>
    </source>
</reference>
<proteinExistence type="predicted"/>
<protein>
    <submittedName>
        <fullName evidence="2">Formyl-CoA transferase</fullName>
        <ecNumber evidence="2">2.8.3.16</ecNumber>
    </submittedName>
</protein>
<dbReference type="PANTHER" id="PTHR48207">
    <property type="entry name" value="SUCCINATE--HYDROXYMETHYLGLUTARATE COA-TRANSFERASE"/>
    <property type="match status" value="1"/>
</dbReference>
<sequence>MVSAGECPAFTGSNHEAPHQRPCEAFMVRLSECEAFTLLTMKAARSDSSKGRAFPARPPMGVIAMQERVVQPEVTTGIQPALKGIKVLDLTQFEAGPSCTEALAWLGADVVKVEEPHRGEPGRWGFSDRPDADSHYFIYYNLNKRSVTCNLKSDGGKALLRRMIGKADVLIENMAPGTFARLGFDYPRLSALNPRLIFAQVKGFAPESEHANYLSFDMIAQAMGGTMGVNGHPDAPPVRPGPTIGDTGTGMLCAMGIVAALYQRMTTGRGQHIQIAMRDAMLNYCRTPMSRQAMRTDQLPRGGNAVPGTAPGGLYPCAPGGLNDWCYIFASRGNEEHWRRLVKAIGREDLLADPRMVDGATRFEHSEAVDAAITEWTSKRSKHEVTRIIAGAGVPCGAVLTTLELMHDPDLHARGMMQKIEHPVRGAVTVPGWPLRMSDSNVPLKCAPLLGADCEAIYGEWLGCSPEEVRDMRQGKVI</sequence>
<dbReference type="InterPro" id="IPR003673">
    <property type="entry name" value="CoA-Trfase_fam_III"/>
</dbReference>
<evidence type="ECO:0000313" key="2">
    <source>
        <dbReference type="EMBL" id="TXL69655.1"/>
    </source>
</evidence>
<dbReference type="InterPro" id="IPR044855">
    <property type="entry name" value="CoA-Trfase_III_dom3_sf"/>
</dbReference>
<dbReference type="Pfam" id="PF02515">
    <property type="entry name" value="CoA_transf_3"/>
    <property type="match status" value="1"/>
</dbReference>
<evidence type="ECO:0000256" key="1">
    <source>
        <dbReference type="ARBA" id="ARBA00022679"/>
    </source>
</evidence>
<dbReference type="GO" id="GO:0033608">
    <property type="term" value="F:formyl-CoA transferase activity"/>
    <property type="evidence" value="ECO:0007669"/>
    <property type="project" value="UniProtKB-EC"/>
</dbReference>
<dbReference type="Gene3D" id="3.40.50.10540">
    <property type="entry name" value="Crotonobetainyl-coa:carnitine coa-transferase, domain 1"/>
    <property type="match status" value="1"/>
</dbReference>
<dbReference type="AlphaFoldDB" id="A0A5C8P7G5"/>
<dbReference type="InterPro" id="IPR023606">
    <property type="entry name" value="CoA-Trfase_III_dom_1_sf"/>
</dbReference>
<dbReference type="OrthoDB" id="7457784at2"/>
<dbReference type="SUPFAM" id="SSF89796">
    <property type="entry name" value="CoA-transferase family III (CaiB/BaiF)"/>
    <property type="match status" value="1"/>
</dbReference>
<comment type="caution">
    <text evidence="2">The sequence shown here is derived from an EMBL/GenBank/DDBJ whole genome shotgun (WGS) entry which is preliminary data.</text>
</comment>
<keyword evidence="1 2" id="KW-0808">Transferase</keyword>